<dbReference type="EC" id="5.4.99.-" evidence="7"/>
<dbReference type="CDD" id="cd02892">
    <property type="entry name" value="SQCY_1"/>
    <property type="match status" value="1"/>
</dbReference>
<evidence type="ECO:0000256" key="1">
    <source>
        <dbReference type="ARBA" id="ARBA00009755"/>
    </source>
</evidence>
<dbReference type="PANTHER" id="PTHR11764:SF20">
    <property type="entry name" value="LANOSTEROL SYNTHASE"/>
    <property type="match status" value="1"/>
</dbReference>
<dbReference type="Pfam" id="PF13243">
    <property type="entry name" value="SQHop_cyclase_C"/>
    <property type="match status" value="1"/>
</dbReference>
<dbReference type="GO" id="GO:0006696">
    <property type="term" value="P:ergosterol biosynthetic process"/>
    <property type="evidence" value="ECO:0000318"/>
    <property type="project" value="GO_Central"/>
</dbReference>
<evidence type="ECO:0000256" key="4">
    <source>
        <dbReference type="ARBA" id="ARBA00022955"/>
    </source>
</evidence>
<dbReference type="SUPFAM" id="SSF48239">
    <property type="entry name" value="Terpenoid cyclases/Protein prenyltransferases"/>
    <property type="match status" value="2"/>
</dbReference>
<dbReference type="InterPro" id="IPR018333">
    <property type="entry name" value="Squalene_cyclase"/>
</dbReference>
<dbReference type="GeneID" id="13541033"/>
<dbReference type="STRING" id="418459.H6QVK7"/>
<dbReference type="OrthoDB" id="21502at2759"/>
<keyword evidence="5" id="KW-0443">Lipid metabolism</keyword>
<dbReference type="PROSITE" id="PS01074">
    <property type="entry name" value="TERPENE_SYNTHASES"/>
    <property type="match status" value="1"/>
</dbReference>
<evidence type="ECO:0000256" key="2">
    <source>
        <dbReference type="ARBA" id="ARBA00022516"/>
    </source>
</evidence>
<keyword evidence="4" id="KW-0752">Steroid biosynthesis</keyword>
<dbReference type="FunCoup" id="H6QVK7">
    <property type="interactions" value="78"/>
</dbReference>
<evidence type="ECO:0000259" key="8">
    <source>
        <dbReference type="Pfam" id="PF13243"/>
    </source>
</evidence>
<dbReference type="NCBIfam" id="TIGR01787">
    <property type="entry name" value="squalene_cyclas"/>
    <property type="match status" value="1"/>
</dbReference>
<accession>H6QVK7</accession>
<dbReference type="GO" id="GO:0000250">
    <property type="term" value="F:lanosterol synthase activity"/>
    <property type="evidence" value="ECO:0000318"/>
    <property type="project" value="GO_Central"/>
</dbReference>
<feature type="domain" description="Squalene cyclase C-terminal" evidence="8">
    <location>
        <begin position="407"/>
        <end position="741"/>
    </location>
</feature>
<evidence type="ECO:0000256" key="7">
    <source>
        <dbReference type="RuleBase" id="RU362003"/>
    </source>
</evidence>
<comment type="similarity">
    <text evidence="1 7">Belongs to the terpene cyclase/mutase family.</text>
</comment>
<dbReference type="InterPro" id="IPR032696">
    <property type="entry name" value="SQ_cyclase_C"/>
</dbReference>
<keyword evidence="6 7" id="KW-0413">Isomerase</keyword>
<dbReference type="InterPro" id="IPR002365">
    <property type="entry name" value="Terpene_synthase_CS"/>
</dbReference>
<dbReference type="FunFam" id="1.50.10.20:FF:000003">
    <property type="entry name" value="Terpene cyclase/mutase family member"/>
    <property type="match status" value="1"/>
</dbReference>
<name>H6QVK7_PUCGT</name>
<reference evidence="11" key="1">
    <citation type="journal article" date="2011" name="Proc. Natl. Acad. Sci. U.S.A.">
        <title>Obligate biotrophy features unraveled by the genomic analysis of rust fungi.</title>
        <authorList>
            <person name="Duplessis S."/>
            <person name="Cuomo C.A."/>
            <person name="Lin Y.-C."/>
            <person name="Aerts A."/>
            <person name="Tisserant E."/>
            <person name="Veneault-Fourrey C."/>
            <person name="Joly D.L."/>
            <person name="Hacquard S."/>
            <person name="Amselem J."/>
            <person name="Cantarel B.L."/>
            <person name="Chiu R."/>
            <person name="Coutinho P.M."/>
            <person name="Feau N."/>
            <person name="Field M."/>
            <person name="Frey P."/>
            <person name="Gelhaye E."/>
            <person name="Goldberg J."/>
            <person name="Grabherr M.G."/>
            <person name="Kodira C.D."/>
            <person name="Kohler A."/>
            <person name="Kuees U."/>
            <person name="Lindquist E.A."/>
            <person name="Lucas S.M."/>
            <person name="Mago R."/>
            <person name="Mauceli E."/>
            <person name="Morin E."/>
            <person name="Murat C."/>
            <person name="Pangilinan J.L."/>
            <person name="Park R."/>
            <person name="Pearson M."/>
            <person name="Quesneville H."/>
            <person name="Rouhier N."/>
            <person name="Sakthikumar S."/>
            <person name="Salamov A.A."/>
            <person name="Schmutz J."/>
            <person name="Selles B."/>
            <person name="Shapiro H."/>
            <person name="Tanguay P."/>
            <person name="Tuskan G.A."/>
            <person name="Henrissat B."/>
            <person name="Van de Peer Y."/>
            <person name="Rouze P."/>
            <person name="Ellis J.G."/>
            <person name="Dodds P.N."/>
            <person name="Schein J.E."/>
            <person name="Zhong S."/>
            <person name="Hamelin R.C."/>
            <person name="Grigoriev I.V."/>
            <person name="Szabo L.J."/>
            <person name="Martin F."/>
        </authorList>
    </citation>
    <scope>NUCLEOTIDE SEQUENCE [LARGE SCALE GENOMIC DNA]</scope>
    <source>
        <strain evidence="11">CRL 75-36-700-3 / race SCCL</strain>
    </source>
</reference>
<dbReference type="AlphaFoldDB" id="H6QVK7"/>
<evidence type="ECO:0000313" key="10">
    <source>
        <dbReference type="EMBL" id="EHS63115.1"/>
    </source>
</evidence>
<dbReference type="Gene3D" id="1.50.10.20">
    <property type="match status" value="2"/>
</dbReference>
<evidence type="ECO:0000259" key="9">
    <source>
        <dbReference type="Pfam" id="PF13249"/>
    </source>
</evidence>
<proteinExistence type="inferred from homology"/>
<protein>
    <recommendedName>
        <fullName evidence="7">Terpene cyclase/mutase family member</fullName>
        <ecNumber evidence="7">5.4.99.-</ecNumber>
    </recommendedName>
</protein>
<dbReference type="Gene3D" id="6.20.120.20">
    <property type="match status" value="1"/>
</dbReference>
<sequence>MLNRQDTAIEDTVIAELVETDLSRWHLDSSREGQVAWTYDTSMGREMGEQSFETKYWLSIQQQTPLPPDPKGNPLHAARNGFEFLKRIQSPDGHWSSEYGGMSAYFQGSIVNLYPSQHLKISLHRLIISCYVTKTVLPEEFKIELLRYLIHHQRQNHDVCDQGWGLNVSQKSTVLGTALNYVACRLLGLDAQVPMLARARNTLHALGGAACIPTWGKVWLSVLNVYDWEGINPTPPESWLLPSFLPFHPSRWWVHSRQVYIPMSYLAGRKAKAELDPLLKALRKELYIQPYEDIDWLSCRSLISETDLHSPHHPALKCAFIMLSYWEKICPQRLREMGLNHVHQLCRMEDEDTDFIHLGPINKLFNLLVCWDRDGPGSKAFVRHQRGLGDYLWMTNKGMFMMATNGSQLWDLSFITQAVVESGIAETEDKPSQETLVKALGWLDRCQILENPKHYHNSHRHRTRGAWPFSTKKQSYTVSDCTAEALKSVMLLQQELNYTPELVTKERLYMAIEVILGLQNSDGGFASYELTRGPKWLEWLNPSELFANAMIEYSYTECTTACLTAMSMFTKYHPEFRDSEIKQAIHSALKFVHSTQREDGSWHGSWGVCFTYATMFGLESLSVNQENYENSTRAQKACKFLLDRQMVDGGWSEMFESCAQKFYMQGTESQVVQTSWAILGLLAVKYPDHRPIKRACKLLMDKQKLSGDWEDHSIAGSSNETIIVTYPLFNFSWPICALGKAYKQFGDLLIDDGRTE</sequence>
<dbReference type="SFLD" id="SFLDG01016">
    <property type="entry name" value="Prenyltransferase_Like_2"/>
    <property type="match status" value="1"/>
</dbReference>
<evidence type="ECO:0000256" key="5">
    <source>
        <dbReference type="ARBA" id="ARBA00023098"/>
    </source>
</evidence>
<evidence type="ECO:0000256" key="3">
    <source>
        <dbReference type="ARBA" id="ARBA00022737"/>
    </source>
</evidence>
<dbReference type="EMBL" id="DS989930">
    <property type="protein sequence ID" value="EHS63115.1"/>
    <property type="molecule type" value="Genomic_DNA"/>
</dbReference>
<dbReference type="GO" id="GO:0016104">
    <property type="term" value="P:triterpenoid biosynthetic process"/>
    <property type="evidence" value="ECO:0007669"/>
    <property type="project" value="InterPro"/>
</dbReference>
<evidence type="ECO:0000313" key="11">
    <source>
        <dbReference type="Proteomes" id="UP000008783"/>
    </source>
</evidence>
<feature type="domain" description="Squalene cyclase N-terminal" evidence="9">
    <location>
        <begin position="144"/>
        <end position="352"/>
    </location>
</feature>
<dbReference type="InParanoid" id="H6QVK7"/>
<dbReference type="Pfam" id="PF13249">
    <property type="entry name" value="SQHop_cyclase_N"/>
    <property type="match status" value="1"/>
</dbReference>
<dbReference type="InterPro" id="IPR008930">
    <property type="entry name" value="Terpenoid_cyclase/PrenylTrfase"/>
</dbReference>
<dbReference type="RefSeq" id="XP_003890894.1">
    <property type="nucleotide sequence ID" value="XM_003890845.1"/>
</dbReference>
<keyword evidence="11" id="KW-1185">Reference proteome</keyword>
<gene>
    <name evidence="10" type="ORF">PGTG_22774</name>
</gene>
<evidence type="ECO:0000256" key="6">
    <source>
        <dbReference type="ARBA" id="ARBA00023235"/>
    </source>
</evidence>
<keyword evidence="3" id="KW-0677">Repeat</keyword>
<dbReference type="PANTHER" id="PTHR11764">
    <property type="entry name" value="TERPENE CYCLASE/MUTASE FAMILY MEMBER"/>
    <property type="match status" value="1"/>
</dbReference>
<organism evidence="10 11">
    <name type="scientific">Puccinia graminis f. sp. tritici (strain CRL 75-36-700-3 / race SCCL)</name>
    <name type="common">Black stem rust fungus</name>
    <dbReference type="NCBI Taxonomy" id="418459"/>
    <lineage>
        <taxon>Eukaryota</taxon>
        <taxon>Fungi</taxon>
        <taxon>Dikarya</taxon>
        <taxon>Basidiomycota</taxon>
        <taxon>Pucciniomycotina</taxon>
        <taxon>Pucciniomycetes</taxon>
        <taxon>Pucciniales</taxon>
        <taxon>Pucciniaceae</taxon>
        <taxon>Puccinia</taxon>
    </lineage>
</organism>
<keyword evidence="2" id="KW-0444">Lipid biosynthesis</keyword>
<dbReference type="VEuPathDB" id="FungiDB:PGTG_22774"/>
<dbReference type="InterPro" id="IPR032697">
    <property type="entry name" value="SQ_cyclase_N"/>
</dbReference>
<dbReference type="Proteomes" id="UP000008783">
    <property type="component" value="Unassembled WGS sequence"/>
</dbReference>
<dbReference type="KEGG" id="pgr:PGTG_22774"/>
<dbReference type="GO" id="GO:0005811">
    <property type="term" value="C:lipid droplet"/>
    <property type="evidence" value="ECO:0000318"/>
    <property type="project" value="GO_Central"/>
</dbReference>
<dbReference type="HOGENOM" id="CLU_009074_2_1_1"/>